<dbReference type="Proteomes" id="UP001055439">
    <property type="component" value="Chromosome 6"/>
</dbReference>
<proteinExistence type="predicted"/>
<dbReference type="PANTHER" id="PTHR36391">
    <property type="entry name" value="FURRY"/>
    <property type="match status" value="1"/>
</dbReference>
<dbReference type="PANTHER" id="PTHR36391:SF1">
    <property type="entry name" value="FURRY"/>
    <property type="match status" value="1"/>
</dbReference>
<sequence length="135" mass="14990">MASATKSLVQSLKRHLKKPWEITGLSDLEYRSALPMATEYRCFCPATALAKVYIPTTKSETVFDYTRDCRRNRPPSVGPSSGRPTLSESWPPRPSAPTISPRSTSLKGWRTTTLAATGTRNEAGVVIIPRSYKFK</sequence>
<dbReference type="EMBL" id="CP097508">
    <property type="protein sequence ID" value="URE09102.1"/>
    <property type="molecule type" value="Genomic_DNA"/>
</dbReference>
<feature type="region of interest" description="Disordered" evidence="1">
    <location>
        <begin position="65"/>
        <end position="109"/>
    </location>
</feature>
<feature type="compositionally biased region" description="Polar residues" evidence="1">
    <location>
        <begin position="97"/>
        <end position="109"/>
    </location>
</feature>
<accession>A0A9E7GB55</accession>
<evidence type="ECO:0000313" key="2">
    <source>
        <dbReference type="EMBL" id="URE09102.1"/>
    </source>
</evidence>
<protein>
    <submittedName>
        <fullName evidence="2">Uncharacterized protein</fullName>
    </submittedName>
</protein>
<keyword evidence="3" id="KW-1185">Reference proteome</keyword>
<feature type="compositionally biased region" description="Low complexity" evidence="1">
    <location>
        <begin position="74"/>
        <end position="84"/>
    </location>
</feature>
<evidence type="ECO:0000313" key="3">
    <source>
        <dbReference type="Proteomes" id="UP001055439"/>
    </source>
</evidence>
<evidence type="ECO:0000256" key="1">
    <source>
        <dbReference type="SAM" id="MobiDB-lite"/>
    </source>
</evidence>
<dbReference type="AlphaFoldDB" id="A0A9E7GB55"/>
<dbReference type="OrthoDB" id="1904516at2759"/>
<reference evidence="2" key="1">
    <citation type="submission" date="2022-05" db="EMBL/GenBank/DDBJ databases">
        <title>The Musa troglodytarum L. genome provides insights into the mechanism of non-climacteric behaviour and enrichment of carotenoids.</title>
        <authorList>
            <person name="Wang J."/>
        </authorList>
    </citation>
    <scope>NUCLEOTIDE SEQUENCE</scope>
    <source>
        <tissue evidence="2">Leaf</tissue>
    </source>
</reference>
<name>A0A9E7GB55_9LILI</name>
<gene>
    <name evidence="2" type="ORF">MUK42_04031</name>
</gene>
<organism evidence="2 3">
    <name type="scientific">Musa troglodytarum</name>
    <name type="common">fe'i banana</name>
    <dbReference type="NCBI Taxonomy" id="320322"/>
    <lineage>
        <taxon>Eukaryota</taxon>
        <taxon>Viridiplantae</taxon>
        <taxon>Streptophyta</taxon>
        <taxon>Embryophyta</taxon>
        <taxon>Tracheophyta</taxon>
        <taxon>Spermatophyta</taxon>
        <taxon>Magnoliopsida</taxon>
        <taxon>Liliopsida</taxon>
        <taxon>Zingiberales</taxon>
        <taxon>Musaceae</taxon>
        <taxon>Musa</taxon>
    </lineage>
</organism>